<evidence type="ECO:0000256" key="1">
    <source>
        <dbReference type="SAM" id="MobiDB-lite"/>
    </source>
</evidence>
<feature type="region of interest" description="Disordered" evidence="1">
    <location>
        <begin position="1"/>
        <end position="70"/>
    </location>
</feature>
<proteinExistence type="predicted"/>
<feature type="compositionally biased region" description="Low complexity" evidence="1">
    <location>
        <begin position="36"/>
        <end position="47"/>
    </location>
</feature>
<name>A0A2P5ETP2_TREOI</name>
<organism evidence="2 3">
    <name type="scientific">Trema orientale</name>
    <name type="common">Charcoal tree</name>
    <name type="synonym">Celtis orientalis</name>
    <dbReference type="NCBI Taxonomy" id="63057"/>
    <lineage>
        <taxon>Eukaryota</taxon>
        <taxon>Viridiplantae</taxon>
        <taxon>Streptophyta</taxon>
        <taxon>Embryophyta</taxon>
        <taxon>Tracheophyta</taxon>
        <taxon>Spermatophyta</taxon>
        <taxon>Magnoliopsida</taxon>
        <taxon>eudicotyledons</taxon>
        <taxon>Gunneridae</taxon>
        <taxon>Pentapetalae</taxon>
        <taxon>rosids</taxon>
        <taxon>fabids</taxon>
        <taxon>Rosales</taxon>
        <taxon>Cannabaceae</taxon>
        <taxon>Trema</taxon>
    </lineage>
</organism>
<dbReference type="AlphaFoldDB" id="A0A2P5ETP2"/>
<reference evidence="3" key="1">
    <citation type="submission" date="2016-06" db="EMBL/GenBank/DDBJ databases">
        <title>Parallel loss of symbiosis genes in relatives of nitrogen-fixing non-legume Parasponia.</title>
        <authorList>
            <person name="Van Velzen R."/>
            <person name="Holmer R."/>
            <person name="Bu F."/>
            <person name="Rutten L."/>
            <person name="Van Zeijl A."/>
            <person name="Liu W."/>
            <person name="Santuari L."/>
            <person name="Cao Q."/>
            <person name="Sharma T."/>
            <person name="Shen D."/>
            <person name="Roswanjaya Y."/>
            <person name="Wardhani T."/>
            <person name="Kalhor M.S."/>
            <person name="Jansen J."/>
            <person name="Van den Hoogen J."/>
            <person name="Gungor B."/>
            <person name="Hartog M."/>
            <person name="Hontelez J."/>
            <person name="Verver J."/>
            <person name="Yang W.-C."/>
            <person name="Schijlen E."/>
            <person name="Repin R."/>
            <person name="Schilthuizen M."/>
            <person name="Schranz E."/>
            <person name="Heidstra R."/>
            <person name="Miyata K."/>
            <person name="Fedorova E."/>
            <person name="Kohlen W."/>
            <person name="Bisseling T."/>
            <person name="Smit S."/>
            <person name="Geurts R."/>
        </authorList>
    </citation>
    <scope>NUCLEOTIDE SEQUENCE [LARGE SCALE GENOMIC DNA]</scope>
    <source>
        <strain evidence="3">cv. RG33-2</strain>
    </source>
</reference>
<dbReference type="InParanoid" id="A0A2P5ETP2"/>
<protein>
    <submittedName>
        <fullName evidence="2">Uncharacterized protein</fullName>
    </submittedName>
</protein>
<feature type="compositionally biased region" description="Low complexity" evidence="1">
    <location>
        <begin position="18"/>
        <end position="29"/>
    </location>
</feature>
<dbReference type="EMBL" id="JXTC01000100">
    <property type="protein sequence ID" value="PON88921.1"/>
    <property type="molecule type" value="Genomic_DNA"/>
</dbReference>
<evidence type="ECO:0000313" key="2">
    <source>
        <dbReference type="EMBL" id="PON88921.1"/>
    </source>
</evidence>
<gene>
    <name evidence="2" type="ORF">TorRG33x02_153040</name>
</gene>
<dbReference type="Proteomes" id="UP000237000">
    <property type="component" value="Unassembled WGS sequence"/>
</dbReference>
<feature type="non-terminal residue" evidence="2">
    <location>
        <position position="1"/>
    </location>
</feature>
<accession>A0A2P5ETP2</accession>
<keyword evidence="3" id="KW-1185">Reference proteome</keyword>
<sequence length="70" mass="7683">NFETPIMAKTCPTEGKNLSSTKTPTLTSSGRKRNTPSKSPTKTPMPKLDIPDENPVDLKRKRANIGSIEE</sequence>
<evidence type="ECO:0000313" key="3">
    <source>
        <dbReference type="Proteomes" id="UP000237000"/>
    </source>
</evidence>
<comment type="caution">
    <text evidence="2">The sequence shown here is derived from an EMBL/GenBank/DDBJ whole genome shotgun (WGS) entry which is preliminary data.</text>
</comment>